<dbReference type="PANTHER" id="PTHR12603">
    <property type="entry name" value="CCR4-NOT TRANSCRIPTION COMPLEX RELATED"/>
    <property type="match status" value="1"/>
</dbReference>
<dbReference type="GO" id="GO:0005634">
    <property type="term" value="C:nucleus"/>
    <property type="evidence" value="ECO:0007669"/>
    <property type="project" value="UniProtKB-SubCell"/>
</dbReference>
<dbReference type="GO" id="GO:0003723">
    <property type="term" value="F:RNA binding"/>
    <property type="evidence" value="ECO:0007669"/>
    <property type="project" value="UniProtKB-KW"/>
</dbReference>
<dbReference type="PANTHER" id="PTHR12603:SF0">
    <property type="entry name" value="CCR4-NOT TRANSCRIPTION COMPLEX SUBUNIT 4"/>
    <property type="match status" value="1"/>
</dbReference>
<evidence type="ECO:0000256" key="4">
    <source>
        <dbReference type="ARBA" id="ARBA00022833"/>
    </source>
</evidence>
<comment type="subcellular location">
    <subcellularLocation>
        <location evidence="1">Nucleus</location>
    </subcellularLocation>
</comment>
<evidence type="ECO:0000256" key="8">
    <source>
        <dbReference type="PROSITE-ProRule" id="PRU00175"/>
    </source>
</evidence>
<feature type="region of interest" description="Disordered" evidence="9">
    <location>
        <begin position="609"/>
        <end position="630"/>
    </location>
</feature>
<evidence type="ECO:0000256" key="7">
    <source>
        <dbReference type="ARBA" id="ARBA00023242"/>
    </source>
</evidence>
<feature type="compositionally biased region" description="Polar residues" evidence="9">
    <location>
        <begin position="579"/>
        <end position="588"/>
    </location>
</feature>
<feature type="region of interest" description="Disordered" evidence="9">
    <location>
        <begin position="681"/>
        <end position="758"/>
    </location>
</feature>
<dbReference type="GO" id="GO:0030014">
    <property type="term" value="C:CCR4-NOT complex"/>
    <property type="evidence" value="ECO:0007669"/>
    <property type="project" value="InterPro"/>
</dbReference>
<keyword evidence="6" id="KW-0175">Coiled coil</keyword>
<dbReference type="SMART" id="SM00361">
    <property type="entry name" value="RRM_1"/>
    <property type="match status" value="1"/>
</dbReference>
<name>A0A4T0PJW3_9BASI</name>
<feature type="region of interest" description="Disordered" evidence="9">
    <location>
        <begin position="571"/>
        <end position="595"/>
    </location>
</feature>
<dbReference type="FunFam" id="3.30.40.10:FF:000006">
    <property type="entry name" value="CCR4-NOT transcription complex subunit 4"/>
    <property type="match status" value="1"/>
</dbReference>
<dbReference type="InterPro" id="IPR003954">
    <property type="entry name" value="RRM_euk-type"/>
</dbReference>
<keyword evidence="7" id="KW-0539">Nucleus</keyword>
<evidence type="ECO:0000313" key="11">
    <source>
        <dbReference type="EMBL" id="TIC00050.1"/>
    </source>
</evidence>
<feature type="compositionally biased region" description="Pro residues" evidence="9">
    <location>
        <begin position="731"/>
        <end position="742"/>
    </location>
</feature>
<accession>A0A4T0PJW3</accession>
<dbReference type="AlphaFoldDB" id="A0A4T0PJW3"/>
<feature type="compositionally biased region" description="Polar residues" evidence="9">
    <location>
        <begin position="747"/>
        <end position="758"/>
    </location>
</feature>
<feature type="compositionally biased region" description="Polar residues" evidence="9">
    <location>
        <begin position="366"/>
        <end position="381"/>
    </location>
</feature>
<feature type="compositionally biased region" description="Polar residues" evidence="9">
    <location>
        <begin position="413"/>
        <end position="439"/>
    </location>
</feature>
<evidence type="ECO:0000256" key="6">
    <source>
        <dbReference type="ARBA" id="ARBA00023054"/>
    </source>
</evidence>
<dbReference type="InterPro" id="IPR039780">
    <property type="entry name" value="Mot2"/>
</dbReference>
<dbReference type="Proteomes" id="UP000307169">
    <property type="component" value="Unassembled WGS sequence"/>
</dbReference>
<dbReference type="CDD" id="cd16618">
    <property type="entry name" value="mRING-HC-C4C4_CNOT4"/>
    <property type="match status" value="1"/>
</dbReference>
<dbReference type="InterPro" id="IPR034261">
    <property type="entry name" value="CNOT4_RRM"/>
</dbReference>
<feature type="domain" description="RING-type" evidence="10">
    <location>
        <begin position="31"/>
        <end position="74"/>
    </location>
</feature>
<comment type="caution">
    <text evidence="11">The sequence shown here is derived from an EMBL/GenBank/DDBJ whole genome shotgun (WGS) entry which is preliminary data.</text>
</comment>
<dbReference type="SUPFAM" id="SSF57850">
    <property type="entry name" value="RING/U-box"/>
    <property type="match status" value="1"/>
</dbReference>
<gene>
    <name evidence="11" type="ORF">E3Q17_02327</name>
</gene>
<evidence type="ECO:0000256" key="1">
    <source>
        <dbReference type="ARBA" id="ARBA00004123"/>
    </source>
</evidence>
<evidence type="ECO:0000256" key="2">
    <source>
        <dbReference type="ARBA" id="ARBA00022723"/>
    </source>
</evidence>
<protein>
    <recommendedName>
        <fullName evidence="10">RING-type domain-containing protein</fullName>
    </recommendedName>
</protein>
<dbReference type="GO" id="GO:0004842">
    <property type="term" value="F:ubiquitin-protein transferase activity"/>
    <property type="evidence" value="ECO:0007669"/>
    <property type="project" value="InterPro"/>
</dbReference>
<keyword evidence="2" id="KW-0479">Metal-binding</keyword>
<evidence type="ECO:0000256" key="5">
    <source>
        <dbReference type="ARBA" id="ARBA00022884"/>
    </source>
</evidence>
<dbReference type="InterPro" id="IPR013083">
    <property type="entry name" value="Znf_RING/FYVE/PHD"/>
</dbReference>
<dbReference type="InterPro" id="IPR001841">
    <property type="entry name" value="Znf_RING"/>
</dbReference>
<dbReference type="GO" id="GO:0016567">
    <property type="term" value="P:protein ubiquitination"/>
    <property type="evidence" value="ECO:0007669"/>
    <property type="project" value="TreeGrafter"/>
</dbReference>
<dbReference type="InterPro" id="IPR039515">
    <property type="entry name" value="NOT4_mRING-HC-C4C4"/>
</dbReference>
<feature type="compositionally biased region" description="Polar residues" evidence="9">
    <location>
        <begin position="609"/>
        <end position="618"/>
    </location>
</feature>
<feature type="region of interest" description="Disordered" evidence="9">
    <location>
        <begin position="247"/>
        <end position="309"/>
    </location>
</feature>
<keyword evidence="4" id="KW-0862">Zinc</keyword>
<dbReference type="InterPro" id="IPR012677">
    <property type="entry name" value="Nucleotide-bd_a/b_plait_sf"/>
</dbReference>
<keyword evidence="3 8" id="KW-0863">Zinc-finger</keyword>
<feature type="compositionally biased region" description="Polar residues" evidence="9">
    <location>
        <begin position="387"/>
        <end position="406"/>
    </location>
</feature>
<evidence type="ECO:0000313" key="12">
    <source>
        <dbReference type="Proteomes" id="UP000307169"/>
    </source>
</evidence>
<feature type="compositionally biased region" description="Low complexity" evidence="9">
    <location>
        <begin position="295"/>
        <end position="309"/>
    </location>
</feature>
<feature type="compositionally biased region" description="Low complexity" evidence="9">
    <location>
        <begin position="354"/>
        <end position="365"/>
    </location>
</feature>
<reference evidence="11 12" key="1">
    <citation type="submission" date="2019-03" db="EMBL/GenBank/DDBJ databases">
        <title>Sequencing 25 genomes of Wallemia mellicola.</title>
        <authorList>
            <person name="Gostincar C."/>
        </authorList>
    </citation>
    <scope>NUCLEOTIDE SEQUENCE [LARGE SCALE GENOMIC DNA]</scope>
    <source>
        <strain evidence="11 12">EXF-1262</strain>
    </source>
</reference>
<proteinExistence type="predicted"/>
<dbReference type="Gene3D" id="3.30.70.330">
    <property type="match status" value="1"/>
</dbReference>
<evidence type="ECO:0000259" key="10">
    <source>
        <dbReference type="PROSITE" id="PS50089"/>
    </source>
</evidence>
<feature type="compositionally biased region" description="Basic and acidic residues" evidence="9">
    <location>
        <begin position="621"/>
        <end position="630"/>
    </location>
</feature>
<dbReference type="CDD" id="cd12438">
    <property type="entry name" value="RRM_CNOT4"/>
    <property type="match status" value="1"/>
</dbReference>
<keyword evidence="5" id="KW-0694">RNA-binding</keyword>
<dbReference type="EMBL" id="SPRH01000025">
    <property type="protein sequence ID" value="TIC00050.1"/>
    <property type="molecule type" value="Genomic_DNA"/>
</dbReference>
<evidence type="ECO:0000256" key="3">
    <source>
        <dbReference type="ARBA" id="ARBA00022771"/>
    </source>
</evidence>
<evidence type="ECO:0000256" key="9">
    <source>
        <dbReference type="SAM" id="MobiDB-lite"/>
    </source>
</evidence>
<feature type="region of interest" description="Disordered" evidence="9">
    <location>
        <begin position="321"/>
        <end position="494"/>
    </location>
</feature>
<dbReference type="Gene3D" id="3.30.40.10">
    <property type="entry name" value="Zinc/RING finger domain, C3HC4 (zinc finger)"/>
    <property type="match status" value="1"/>
</dbReference>
<feature type="compositionally biased region" description="Polar residues" evidence="9">
    <location>
        <begin position="340"/>
        <end position="353"/>
    </location>
</feature>
<dbReference type="PROSITE" id="PS50089">
    <property type="entry name" value="ZF_RING_2"/>
    <property type="match status" value="1"/>
</dbReference>
<organism evidence="11 12">
    <name type="scientific">Wallemia mellicola</name>
    <dbReference type="NCBI Taxonomy" id="1708541"/>
    <lineage>
        <taxon>Eukaryota</taxon>
        <taxon>Fungi</taxon>
        <taxon>Dikarya</taxon>
        <taxon>Basidiomycota</taxon>
        <taxon>Wallemiomycotina</taxon>
        <taxon>Wallemiomycetes</taxon>
        <taxon>Wallemiales</taxon>
        <taxon>Wallemiaceae</taxon>
        <taxon>Wallemia</taxon>
    </lineage>
</organism>
<sequence length="758" mass="84221">MPSSVQIHQDKDLFKGLRDAYWSDDEEDRDCPLCLEEMDISDLNFKPCPCGYQICRFCWHHIKENLNRKCPACRREYTNEGAKFQPVAAEDVKRIERQKKSKEKEKKELENLGRTRLADVRVIQRSLAYIVGWPQSFTEEMLPLLKSPDYFGQYGRILKLSLTKRPPSSHSISDSPIVGIYILYQRSEDALRAINCVDGVNLVEPSKGFILRASYGTSKYCTNYLRNIFCSDPSCSLLHEPADENDTFTKEDLTSSSFPVGDGTGAIRRPLANANPLPTPPPPQHYYQHSHHFNQHTSTQQQQQSTYHTPTIRRPQIHDIDSNNTQQLPKSASWAKPGSQAPSATTASSITNLSSSQFPTPSQSSNLSSIRRTPVSSNPPNRISRPQLHSQQSNQNIQQVMRSNGSYEKPLSRPSSVVQQNTQSPNLNNLIPKQEQQPSNGPPPGLAKQSPALAPPGLSSKPVSMLPPGLSSALTPPGLPNLTPQQVPVQPIKKSRDDEIDDVLSLFKSGGNDFSFSMGIEDNVHKSPIQQSNLNRPVDSQNVLSSVSYLFGNDPSISYMSTYDHFQRKQVSHQRENQQQEPAIQTSPGPIYTGAFNPFDETFAPFKSFQHTQQSQVPQHIDQHSHSSIEKQFDQMNLAGLPQQLQQPPPPPGLRSFGFSQDENIRRSSRFDFARNEQQLGSNEDPIHDLFFDGAPPGHTTNGAPSSAIMFEQQQQQRGSPALSRGNIANGPPPGIAGPPPGLGNNSPMPSQASPYGK</sequence>
<dbReference type="GO" id="GO:0008270">
    <property type="term" value="F:zinc ion binding"/>
    <property type="evidence" value="ECO:0007669"/>
    <property type="project" value="UniProtKB-KW"/>
</dbReference>
<dbReference type="Pfam" id="PF14570">
    <property type="entry name" value="zf-RING_4"/>
    <property type="match status" value="1"/>
</dbReference>